<keyword evidence="4" id="KW-0175">Coiled coil</keyword>
<dbReference type="FunFam" id="1.20.5.110:FF:000079">
    <property type="entry name" value="synaptosomal-associated protein 29"/>
    <property type="match status" value="1"/>
</dbReference>
<dbReference type="GO" id="GO:0005484">
    <property type="term" value="F:SNAP receptor activity"/>
    <property type="evidence" value="ECO:0007669"/>
    <property type="project" value="EnsemblMetazoa"/>
</dbReference>
<dbReference type="GO" id="GO:0097352">
    <property type="term" value="P:autophagosome maturation"/>
    <property type="evidence" value="ECO:0007669"/>
    <property type="project" value="EnsemblMetazoa"/>
</dbReference>
<feature type="region of interest" description="Disordered" evidence="5">
    <location>
        <begin position="145"/>
        <end position="215"/>
    </location>
</feature>
<dbReference type="InParanoid" id="B3ME87"/>
<dbReference type="GO" id="GO:0160156">
    <property type="term" value="P:secretory granule-lysosome fusion"/>
    <property type="evidence" value="ECO:0007669"/>
    <property type="project" value="EnsemblMetazoa"/>
</dbReference>
<dbReference type="CDD" id="cd15887">
    <property type="entry name" value="SNARE_SNAP29N"/>
    <property type="match status" value="1"/>
</dbReference>
<dbReference type="GO" id="GO:0030100">
    <property type="term" value="P:regulation of endocytosis"/>
    <property type="evidence" value="ECO:0007669"/>
    <property type="project" value="EnsemblMetazoa"/>
</dbReference>
<dbReference type="GO" id="GO:0016082">
    <property type="term" value="P:synaptic vesicle priming"/>
    <property type="evidence" value="ECO:0007669"/>
    <property type="project" value="TreeGrafter"/>
</dbReference>
<dbReference type="PhylomeDB" id="B3ME87"/>
<dbReference type="GO" id="GO:0015031">
    <property type="term" value="P:protein transport"/>
    <property type="evidence" value="ECO:0007669"/>
    <property type="project" value="UniProtKB-KW"/>
</dbReference>
<dbReference type="InterPro" id="IPR000727">
    <property type="entry name" value="T_SNARE_dom"/>
</dbReference>
<name>B3ME87_DROAN</name>
<dbReference type="GO" id="GO:0007030">
    <property type="term" value="P:Golgi organization"/>
    <property type="evidence" value="ECO:0007669"/>
    <property type="project" value="EnsemblMetazoa"/>
</dbReference>
<dbReference type="GO" id="GO:1903531">
    <property type="term" value="P:negative regulation of secretion by cell"/>
    <property type="evidence" value="ECO:0007669"/>
    <property type="project" value="EnsemblMetazoa"/>
</dbReference>
<feature type="domain" description="T-SNARE coiled-coil homology" evidence="6">
    <location>
        <begin position="216"/>
        <end position="278"/>
    </location>
</feature>
<dbReference type="CTD" id="9342"/>
<dbReference type="FunFam" id="1.20.5.110:FF:000041">
    <property type="entry name" value="Synaptosomal-associated protein 29"/>
    <property type="match status" value="1"/>
</dbReference>
<accession>B3ME87</accession>
<organism evidence="7 8">
    <name type="scientific">Drosophila ananassae</name>
    <name type="common">Fruit fly</name>
    <dbReference type="NCBI Taxonomy" id="7217"/>
    <lineage>
        <taxon>Eukaryota</taxon>
        <taxon>Metazoa</taxon>
        <taxon>Ecdysozoa</taxon>
        <taxon>Arthropoda</taxon>
        <taxon>Hexapoda</taxon>
        <taxon>Insecta</taxon>
        <taxon>Pterygota</taxon>
        <taxon>Neoptera</taxon>
        <taxon>Endopterygota</taxon>
        <taxon>Diptera</taxon>
        <taxon>Brachycera</taxon>
        <taxon>Muscomorpha</taxon>
        <taxon>Ephydroidea</taxon>
        <taxon>Drosophilidae</taxon>
        <taxon>Drosophila</taxon>
        <taxon>Sophophora</taxon>
    </lineage>
</organism>
<dbReference type="AlphaFoldDB" id="B3ME87"/>
<evidence type="ECO:0000313" key="7">
    <source>
        <dbReference type="EMBL" id="EDV35482.1"/>
    </source>
</evidence>
<dbReference type="KEGG" id="dan:6495305"/>
<evidence type="ECO:0000256" key="3">
    <source>
        <dbReference type="ARBA" id="ARBA00022927"/>
    </source>
</evidence>
<dbReference type="Gene3D" id="1.20.5.110">
    <property type="match status" value="2"/>
</dbReference>
<dbReference type="GO" id="GO:0098793">
    <property type="term" value="C:presynapse"/>
    <property type="evidence" value="ECO:0007669"/>
    <property type="project" value="GOC"/>
</dbReference>
<dbReference type="GO" id="GO:0033292">
    <property type="term" value="P:T-tubule organization"/>
    <property type="evidence" value="ECO:0007669"/>
    <property type="project" value="EnsemblMetazoa"/>
</dbReference>
<feature type="compositionally biased region" description="Low complexity" evidence="5">
    <location>
        <begin position="151"/>
        <end position="165"/>
    </location>
</feature>
<evidence type="ECO:0000256" key="5">
    <source>
        <dbReference type="SAM" id="MobiDB-lite"/>
    </source>
</evidence>
<keyword evidence="3" id="KW-0653">Protein transport</keyword>
<reference evidence="7 8" key="1">
    <citation type="journal article" date="2007" name="Nature">
        <title>Evolution of genes and genomes on the Drosophila phylogeny.</title>
        <authorList>
            <consortium name="Drosophila 12 Genomes Consortium"/>
            <person name="Clark A.G."/>
            <person name="Eisen M.B."/>
            <person name="Smith D.R."/>
            <person name="Bergman C.M."/>
            <person name="Oliver B."/>
            <person name="Markow T.A."/>
            <person name="Kaufman T.C."/>
            <person name="Kellis M."/>
            <person name="Gelbart W."/>
            <person name="Iyer V.N."/>
            <person name="Pollard D.A."/>
            <person name="Sackton T.B."/>
            <person name="Larracuente A.M."/>
            <person name="Singh N.D."/>
            <person name="Abad J.P."/>
            <person name="Abt D.N."/>
            <person name="Adryan B."/>
            <person name="Aguade M."/>
            <person name="Akashi H."/>
            <person name="Anderson W.W."/>
            <person name="Aquadro C.F."/>
            <person name="Ardell D.H."/>
            <person name="Arguello R."/>
            <person name="Artieri C.G."/>
            <person name="Barbash D.A."/>
            <person name="Barker D."/>
            <person name="Barsanti P."/>
            <person name="Batterham P."/>
            <person name="Batzoglou S."/>
            <person name="Begun D."/>
            <person name="Bhutkar A."/>
            <person name="Blanco E."/>
            <person name="Bosak S.A."/>
            <person name="Bradley R.K."/>
            <person name="Brand A.D."/>
            <person name="Brent M.R."/>
            <person name="Brooks A.N."/>
            <person name="Brown R.H."/>
            <person name="Butlin R.K."/>
            <person name="Caggese C."/>
            <person name="Calvi B.R."/>
            <person name="Bernardo de Carvalho A."/>
            <person name="Caspi A."/>
            <person name="Castrezana S."/>
            <person name="Celniker S.E."/>
            <person name="Chang J.L."/>
            <person name="Chapple C."/>
            <person name="Chatterji S."/>
            <person name="Chinwalla A."/>
            <person name="Civetta A."/>
            <person name="Clifton S.W."/>
            <person name="Comeron J.M."/>
            <person name="Costello J.C."/>
            <person name="Coyne J.A."/>
            <person name="Daub J."/>
            <person name="David R.G."/>
            <person name="Delcher A.L."/>
            <person name="Delehaunty K."/>
            <person name="Do C.B."/>
            <person name="Ebling H."/>
            <person name="Edwards K."/>
            <person name="Eickbush T."/>
            <person name="Evans J.D."/>
            <person name="Filipski A."/>
            <person name="Findeiss S."/>
            <person name="Freyhult E."/>
            <person name="Fulton L."/>
            <person name="Fulton R."/>
            <person name="Garcia A.C."/>
            <person name="Gardiner A."/>
            <person name="Garfield D.A."/>
            <person name="Garvin B.E."/>
            <person name="Gibson G."/>
            <person name="Gilbert D."/>
            <person name="Gnerre S."/>
            <person name="Godfrey J."/>
            <person name="Good R."/>
            <person name="Gotea V."/>
            <person name="Gravely B."/>
            <person name="Greenberg A.J."/>
            <person name="Griffiths-Jones S."/>
            <person name="Gross S."/>
            <person name="Guigo R."/>
            <person name="Gustafson E.A."/>
            <person name="Haerty W."/>
            <person name="Hahn M.W."/>
            <person name="Halligan D.L."/>
            <person name="Halpern A.L."/>
            <person name="Halter G.M."/>
            <person name="Han M.V."/>
            <person name="Heger A."/>
            <person name="Hillier L."/>
            <person name="Hinrichs A.S."/>
            <person name="Holmes I."/>
            <person name="Hoskins R.A."/>
            <person name="Hubisz M.J."/>
            <person name="Hultmark D."/>
            <person name="Huntley M.A."/>
            <person name="Jaffe D.B."/>
            <person name="Jagadeeshan S."/>
            <person name="Jeck W.R."/>
            <person name="Johnson J."/>
            <person name="Jones C.D."/>
            <person name="Jordan W.C."/>
            <person name="Karpen G.H."/>
            <person name="Kataoka E."/>
            <person name="Keightley P.D."/>
            <person name="Kheradpour P."/>
            <person name="Kirkness E.F."/>
            <person name="Koerich L.B."/>
            <person name="Kristiansen K."/>
            <person name="Kudrna D."/>
            <person name="Kulathinal R.J."/>
            <person name="Kumar S."/>
            <person name="Kwok R."/>
            <person name="Lander E."/>
            <person name="Langley C.H."/>
            <person name="Lapoint R."/>
            <person name="Lazzaro B.P."/>
            <person name="Lee S.J."/>
            <person name="Levesque L."/>
            <person name="Li R."/>
            <person name="Lin C.F."/>
            <person name="Lin M.F."/>
            <person name="Lindblad-Toh K."/>
            <person name="Llopart A."/>
            <person name="Long M."/>
            <person name="Low L."/>
            <person name="Lozovsky E."/>
            <person name="Lu J."/>
            <person name="Luo M."/>
            <person name="Machado C.A."/>
            <person name="Makalowski W."/>
            <person name="Marzo M."/>
            <person name="Matsuda M."/>
            <person name="Matzkin L."/>
            <person name="McAllister B."/>
            <person name="McBride C.S."/>
            <person name="McKernan B."/>
            <person name="McKernan K."/>
            <person name="Mendez-Lago M."/>
            <person name="Minx P."/>
            <person name="Mollenhauer M.U."/>
            <person name="Montooth K."/>
            <person name="Mount S.M."/>
            <person name="Mu X."/>
            <person name="Myers E."/>
            <person name="Negre B."/>
            <person name="Newfeld S."/>
            <person name="Nielsen R."/>
            <person name="Noor M.A."/>
            <person name="O'Grady P."/>
            <person name="Pachter L."/>
            <person name="Papaceit M."/>
            <person name="Parisi M.J."/>
            <person name="Parisi M."/>
            <person name="Parts L."/>
            <person name="Pedersen J.S."/>
            <person name="Pesole G."/>
            <person name="Phillippy A.M."/>
            <person name="Ponting C.P."/>
            <person name="Pop M."/>
            <person name="Porcelli D."/>
            <person name="Powell J.R."/>
            <person name="Prohaska S."/>
            <person name="Pruitt K."/>
            <person name="Puig M."/>
            <person name="Quesneville H."/>
            <person name="Ram K.R."/>
            <person name="Rand D."/>
            <person name="Rasmussen M.D."/>
            <person name="Reed L.K."/>
            <person name="Reenan R."/>
            <person name="Reily A."/>
            <person name="Remington K.A."/>
            <person name="Rieger T.T."/>
            <person name="Ritchie M.G."/>
            <person name="Robin C."/>
            <person name="Rogers Y.H."/>
            <person name="Rohde C."/>
            <person name="Rozas J."/>
            <person name="Rubenfield M.J."/>
            <person name="Ruiz A."/>
            <person name="Russo S."/>
            <person name="Salzberg S.L."/>
            <person name="Sanchez-Gracia A."/>
            <person name="Saranga D.J."/>
            <person name="Sato H."/>
            <person name="Schaeffer S.W."/>
            <person name="Schatz M.C."/>
            <person name="Schlenke T."/>
            <person name="Schwartz R."/>
            <person name="Segarra C."/>
            <person name="Singh R.S."/>
            <person name="Sirot L."/>
            <person name="Sirota M."/>
            <person name="Sisneros N.B."/>
            <person name="Smith C.D."/>
            <person name="Smith T.F."/>
            <person name="Spieth J."/>
            <person name="Stage D.E."/>
            <person name="Stark A."/>
            <person name="Stephan W."/>
            <person name="Strausberg R.L."/>
            <person name="Strempel S."/>
            <person name="Sturgill D."/>
            <person name="Sutton G."/>
            <person name="Sutton G.G."/>
            <person name="Tao W."/>
            <person name="Teichmann S."/>
            <person name="Tobari Y.N."/>
            <person name="Tomimura Y."/>
            <person name="Tsolas J.M."/>
            <person name="Valente V.L."/>
            <person name="Venter E."/>
            <person name="Venter J.C."/>
            <person name="Vicario S."/>
            <person name="Vieira F.G."/>
            <person name="Vilella A.J."/>
            <person name="Villasante A."/>
            <person name="Walenz B."/>
            <person name="Wang J."/>
            <person name="Wasserman M."/>
            <person name="Watts T."/>
            <person name="Wilson D."/>
            <person name="Wilson R.K."/>
            <person name="Wing R.A."/>
            <person name="Wolfner M.F."/>
            <person name="Wong A."/>
            <person name="Wong G.K."/>
            <person name="Wu C.I."/>
            <person name="Wu G."/>
            <person name="Yamamoto D."/>
            <person name="Yang H.P."/>
            <person name="Yang S.P."/>
            <person name="Yorke J.A."/>
            <person name="Yoshida K."/>
            <person name="Zdobnov E."/>
            <person name="Zhang P."/>
            <person name="Zhang Y."/>
            <person name="Zimin A.V."/>
            <person name="Baldwin J."/>
            <person name="Abdouelleil A."/>
            <person name="Abdulkadir J."/>
            <person name="Abebe A."/>
            <person name="Abera B."/>
            <person name="Abreu J."/>
            <person name="Acer S.C."/>
            <person name="Aftuck L."/>
            <person name="Alexander A."/>
            <person name="An P."/>
            <person name="Anderson E."/>
            <person name="Anderson S."/>
            <person name="Arachi H."/>
            <person name="Azer M."/>
            <person name="Bachantsang P."/>
            <person name="Barry A."/>
            <person name="Bayul T."/>
            <person name="Berlin A."/>
            <person name="Bessette D."/>
            <person name="Bloom T."/>
            <person name="Blye J."/>
            <person name="Boguslavskiy L."/>
            <person name="Bonnet C."/>
            <person name="Boukhgalter B."/>
            <person name="Bourzgui I."/>
            <person name="Brown A."/>
            <person name="Cahill P."/>
            <person name="Channer S."/>
            <person name="Cheshatsang Y."/>
            <person name="Chuda L."/>
            <person name="Citroen M."/>
            <person name="Collymore A."/>
            <person name="Cooke P."/>
            <person name="Costello M."/>
            <person name="D'Aco K."/>
            <person name="Daza R."/>
            <person name="De Haan G."/>
            <person name="DeGray S."/>
            <person name="DeMaso C."/>
            <person name="Dhargay N."/>
            <person name="Dooley K."/>
            <person name="Dooley E."/>
            <person name="Doricent M."/>
            <person name="Dorje P."/>
            <person name="Dorjee K."/>
            <person name="Dupes A."/>
            <person name="Elong R."/>
            <person name="Falk J."/>
            <person name="Farina A."/>
            <person name="Faro S."/>
            <person name="Ferguson D."/>
            <person name="Fisher S."/>
            <person name="Foley C.D."/>
            <person name="Franke A."/>
            <person name="Friedrich D."/>
            <person name="Gadbois L."/>
            <person name="Gearin G."/>
            <person name="Gearin C.R."/>
            <person name="Giannoukos G."/>
            <person name="Goode T."/>
            <person name="Graham J."/>
            <person name="Grandbois E."/>
            <person name="Grewal S."/>
            <person name="Gyaltsen K."/>
            <person name="Hafez N."/>
            <person name="Hagos B."/>
            <person name="Hall J."/>
            <person name="Henson C."/>
            <person name="Hollinger A."/>
            <person name="Honan T."/>
            <person name="Huard M.D."/>
            <person name="Hughes L."/>
            <person name="Hurhula B."/>
            <person name="Husby M.E."/>
            <person name="Kamat A."/>
            <person name="Kanga B."/>
            <person name="Kashin S."/>
            <person name="Khazanovich D."/>
            <person name="Kisner P."/>
            <person name="Lance K."/>
            <person name="Lara M."/>
            <person name="Lee W."/>
            <person name="Lennon N."/>
            <person name="Letendre F."/>
            <person name="LeVine R."/>
            <person name="Lipovsky A."/>
            <person name="Liu X."/>
            <person name="Liu J."/>
            <person name="Liu S."/>
            <person name="Lokyitsang T."/>
            <person name="Lokyitsang Y."/>
            <person name="Lubonja R."/>
            <person name="Lui A."/>
            <person name="MacDonald P."/>
            <person name="Magnisalis V."/>
            <person name="Maru K."/>
            <person name="Matthews C."/>
            <person name="McCusker W."/>
            <person name="McDonough S."/>
            <person name="Mehta T."/>
            <person name="Meldrim J."/>
            <person name="Meneus L."/>
            <person name="Mihai O."/>
            <person name="Mihalev A."/>
            <person name="Mihova T."/>
            <person name="Mittelman R."/>
            <person name="Mlenga V."/>
            <person name="Montmayeur A."/>
            <person name="Mulrain L."/>
            <person name="Navidi A."/>
            <person name="Naylor J."/>
            <person name="Negash T."/>
            <person name="Nguyen T."/>
            <person name="Nguyen N."/>
            <person name="Nicol R."/>
            <person name="Norbu C."/>
            <person name="Norbu N."/>
            <person name="Novod N."/>
            <person name="O'Neill B."/>
            <person name="Osman S."/>
            <person name="Markiewicz E."/>
            <person name="Oyono O.L."/>
            <person name="Patti C."/>
            <person name="Phunkhang P."/>
            <person name="Pierre F."/>
            <person name="Priest M."/>
            <person name="Raghuraman S."/>
            <person name="Rege F."/>
            <person name="Reyes R."/>
            <person name="Rise C."/>
            <person name="Rogov P."/>
            <person name="Ross K."/>
            <person name="Ryan E."/>
            <person name="Settipalli S."/>
            <person name="Shea T."/>
            <person name="Sherpa N."/>
            <person name="Shi L."/>
            <person name="Shih D."/>
            <person name="Sparrow T."/>
            <person name="Spaulding J."/>
            <person name="Stalker J."/>
            <person name="Stange-Thomann N."/>
            <person name="Stavropoulos S."/>
            <person name="Stone C."/>
            <person name="Strader C."/>
            <person name="Tesfaye S."/>
            <person name="Thomson T."/>
            <person name="Thoulutsang Y."/>
            <person name="Thoulutsang D."/>
            <person name="Topham K."/>
            <person name="Topping I."/>
            <person name="Tsamla T."/>
            <person name="Vassiliev H."/>
            <person name="Vo A."/>
            <person name="Wangchuk T."/>
            <person name="Wangdi T."/>
            <person name="Weiand M."/>
            <person name="Wilkinson J."/>
            <person name="Wilson A."/>
            <person name="Yadav S."/>
            <person name="Young G."/>
            <person name="Yu Q."/>
            <person name="Zembek L."/>
            <person name="Zhong D."/>
            <person name="Zimmer A."/>
            <person name="Zwirko Z."/>
            <person name="Jaffe D.B."/>
            <person name="Alvarez P."/>
            <person name="Brockman W."/>
            <person name="Butler J."/>
            <person name="Chin C."/>
            <person name="Gnerre S."/>
            <person name="Grabherr M."/>
            <person name="Kleber M."/>
            <person name="Mauceli E."/>
            <person name="MacCallum I."/>
        </authorList>
    </citation>
    <scope>NUCLEOTIDE SEQUENCE [LARGE SCALE GENOMIC DNA]</scope>
    <source>
        <strain evidence="8">Tucson 14024-0371.13</strain>
    </source>
</reference>
<dbReference type="CDD" id="cd15856">
    <property type="entry name" value="SNARE_SNAP29C"/>
    <property type="match status" value="1"/>
</dbReference>
<keyword evidence="8" id="KW-1185">Reference proteome</keyword>
<feature type="compositionally biased region" description="Polar residues" evidence="5">
    <location>
        <begin position="204"/>
        <end position="213"/>
    </location>
</feature>
<dbReference type="PANTHER" id="PTHR19305">
    <property type="entry name" value="SYNAPTOSOMAL ASSOCIATED PROTEIN"/>
    <property type="match status" value="1"/>
</dbReference>
<evidence type="ECO:0000256" key="1">
    <source>
        <dbReference type="ARBA" id="ARBA00009480"/>
    </source>
</evidence>
<comment type="similarity">
    <text evidence="1">Belongs to the SNAP-25 family.</text>
</comment>
<dbReference type="SUPFAM" id="SSF58038">
    <property type="entry name" value="SNARE fusion complex"/>
    <property type="match status" value="2"/>
</dbReference>
<dbReference type="GO" id="GO:0005886">
    <property type="term" value="C:plasma membrane"/>
    <property type="evidence" value="ECO:0007669"/>
    <property type="project" value="TreeGrafter"/>
</dbReference>
<dbReference type="Proteomes" id="UP000007801">
    <property type="component" value="Unassembled WGS sequence"/>
</dbReference>
<proteinExistence type="inferred from homology"/>
<dbReference type="GO" id="GO:0019905">
    <property type="term" value="F:syntaxin binding"/>
    <property type="evidence" value="ECO:0007669"/>
    <property type="project" value="TreeGrafter"/>
</dbReference>
<dbReference type="FunCoup" id="B3ME87">
    <property type="interactions" value="902"/>
</dbReference>
<dbReference type="GO" id="GO:0031629">
    <property type="term" value="P:synaptic vesicle fusion to presynaptic active zone membrane"/>
    <property type="evidence" value="ECO:0007669"/>
    <property type="project" value="TreeGrafter"/>
</dbReference>
<evidence type="ECO:0000259" key="6">
    <source>
        <dbReference type="PROSITE" id="PS50192"/>
    </source>
</evidence>
<gene>
    <name evidence="7" type="primary">Dana\GF12455</name>
    <name evidence="7" type="synonym">dana_GLEANR_12458</name>
    <name evidence="7" type="ORF">GF12455</name>
</gene>
<keyword evidence="2" id="KW-0813">Transport</keyword>
<dbReference type="GO" id="GO:0031201">
    <property type="term" value="C:SNARE complex"/>
    <property type="evidence" value="ECO:0007669"/>
    <property type="project" value="EnsemblMetazoa"/>
</dbReference>
<dbReference type="OrthoDB" id="18679at2759"/>
<dbReference type="HOGENOM" id="CLU_069907_0_0_1"/>
<dbReference type="OMA" id="NLDEMCD"/>
<sequence length="281" mass="31411">MAHNYLQPVHNHFDDKFEDVDDDLFLQNKRTGRPSIPQPRSTNPFEIDDDEDEAASLPSFTAEQLAYAERRRAIEQRTLDSTNKSLGLLYETQEVGKATAVELAKQREQLEKTSHQLDEINATLRFSQRHLNGLKSVFGGLKNYLSGNRDQPPSATASPTASQSSREANSNIDEGACGGVTSPAPYSPTDPYDNHPVSRLRGDPTSTYQSQAHGRNPFQAQIDANLEEMCGNLSDLKLLALDLGSEIESQNELIDNMNYKIEDVDLKMNKQNKDMSKLLKK</sequence>
<dbReference type="PANTHER" id="PTHR19305:SF9">
    <property type="entry name" value="SYNAPTOSOMAL-ASSOCIATED PROTEIN 29"/>
    <property type="match status" value="1"/>
</dbReference>
<evidence type="ECO:0000256" key="4">
    <source>
        <dbReference type="ARBA" id="ARBA00023054"/>
    </source>
</evidence>
<dbReference type="STRING" id="7217.B3ME87"/>
<dbReference type="EMBL" id="CH902619">
    <property type="protein sequence ID" value="EDV35482.1"/>
    <property type="molecule type" value="Genomic_DNA"/>
</dbReference>
<dbReference type="GeneID" id="6495305"/>
<dbReference type="PROSITE" id="PS50192">
    <property type="entry name" value="T_SNARE"/>
    <property type="match status" value="1"/>
</dbReference>
<protein>
    <recommendedName>
        <fullName evidence="6">t-SNARE coiled-coil homology domain-containing protein</fullName>
    </recommendedName>
</protein>
<feature type="region of interest" description="Disordered" evidence="5">
    <location>
        <begin position="29"/>
        <end position="49"/>
    </location>
</feature>
<evidence type="ECO:0000256" key="2">
    <source>
        <dbReference type="ARBA" id="ARBA00022448"/>
    </source>
</evidence>
<evidence type="ECO:0000313" key="8">
    <source>
        <dbReference type="Proteomes" id="UP000007801"/>
    </source>
</evidence>
<dbReference type="SMART" id="SM00397">
    <property type="entry name" value="t_SNARE"/>
    <property type="match status" value="2"/>
</dbReference>
<dbReference type="eggNOG" id="KOG3065">
    <property type="taxonomic scope" value="Eukaryota"/>
</dbReference>